<dbReference type="SUPFAM" id="SSF53850">
    <property type="entry name" value="Periplasmic binding protein-like II"/>
    <property type="match status" value="1"/>
</dbReference>
<dbReference type="EMBL" id="FNAK01000005">
    <property type="protein sequence ID" value="SDE24507.1"/>
    <property type="molecule type" value="Genomic_DNA"/>
</dbReference>
<dbReference type="STRING" id="637679.GCA_001550055_03614"/>
<keyword evidence="2" id="KW-1185">Reference proteome</keyword>
<dbReference type="PANTHER" id="PTHR35936:SF19">
    <property type="entry name" value="AMINO-ACID-BINDING PROTEIN YXEM-RELATED"/>
    <property type="match status" value="1"/>
</dbReference>
<evidence type="ECO:0000313" key="2">
    <source>
        <dbReference type="Proteomes" id="UP000183685"/>
    </source>
</evidence>
<name>A0A1G7BC67_9PROT</name>
<dbReference type="Proteomes" id="UP000183685">
    <property type="component" value="Unassembled WGS sequence"/>
</dbReference>
<accession>A0A1G7BC67</accession>
<organism evidence="1 2">
    <name type="scientific">Kordiimonas lacus</name>
    <dbReference type="NCBI Taxonomy" id="637679"/>
    <lineage>
        <taxon>Bacteria</taxon>
        <taxon>Pseudomonadati</taxon>
        <taxon>Pseudomonadota</taxon>
        <taxon>Alphaproteobacteria</taxon>
        <taxon>Kordiimonadales</taxon>
        <taxon>Kordiimonadaceae</taxon>
        <taxon>Kordiimonas</taxon>
    </lineage>
</organism>
<dbReference type="AlphaFoldDB" id="A0A1G7BC67"/>
<dbReference type="PANTHER" id="PTHR35936">
    <property type="entry name" value="MEMBRANE-BOUND LYTIC MUREIN TRANSGLYCOSYLASE F"/>
    <property type="match status" value="1"/>
</dbReference>
<gene>
    <name evidence="1" type="ORF">SAMN04488071_2449</name>
</gene>
<protein>
    <submittedName>
        <fullName evidence="1">Extracellular solute-binding protein, family 3</fullName>
    </submittedName>
</protein>
<dbReference type="Gene3D" id="3.40.190.10">
    <property type="entry name" value="Periplasmic binding protein-like II"/>
    <property type="match status" value="2"/>
</dbReference>
<evidence type="ECO:0000313" key="1">
    <source>
        <dbReference type="EMBL" id="SDE24507.1"/>
    </source>
</evidence>
<dbReference type="RefSeq" id="WP_068307565.1">
    <property type="nucleotide sequence ID" value="NZ_FNAK01000005.1"/>
</dbReference>
<proteinExistence type="predicted"/>
<reference evidence="1 2" key="1">
    <citation type="submission" date="2016-10" db="EMBL/GenBank/DDBJ databases">
        <authorList>
            <person name="de Groot N.N."/>
        </authorList>
    </citation>
    <scope>NUCLEOTIDE SEQUENCE [LARGE SCALE GENOMIC DNA]</scope>
    <source>
        <strain evidence="1 2">CGMCC 1.9109</strain>
    </source>
</reference>
<sequence length="235" mass="26265">MIAGFPKEGRLEQDGTGHYADVVHAVLAETDTEAKFVIMPVLRAVRTFADGGSICLLPAAFERWKHKFPYLTREDIIESEPIDYVTAHIVTRPGDPAIVKLDELEGKRISVWVGLTIDAFLSDIDVEIIRAESEESSIKLLMSGRVDAIWNWVPDAYILYERLGYGTPNLVESEPIFGAAAHFLCRRTPATEALMSDIDPAIRMMRKDGRLKDIMGQHTRVVGVDVPLNMAETNR</sequence>